<dbReference type="Proteomes" id="UP000254029">
    <property type="component" value="Unassembled WGS sequence"/>
</dbReference>
<feature type="coiled-coil region" evidence="1">
    <location>
        <begin position="165"/>
        <end position="199"/>
    </location>
</feature>
<name>A0AAX2MDX1_CHRVL</name>
<proteinExistence type="predicted"/>
<reference evidence="3 4" key="1">
    <citation type="submission" date="2018-06" db="EMBL/GenBank/DDBJ databases">
        <authorList>
            <consortium name="Pathogen Informatics"/>
            <person name="Doyle S."/>
        </authorList>
    </citation>
    <scope>NUCLEOTIDE SEQUENCE [LARGE SCALE GENOMIC DNA]</scope>
    <source>
        <strain evidence="3 4">NCTC8684</strain>
    </source>
</reference>
<evidence type="ECO:0000313" key="2">
    <source>
        <dbReference type="EMBL" id="SUX32652.1"/>
    </source>
</evidence>
<evidence type="ECO:0000256" key="1">
    <source>
        <dbReference type="SAM" id="Coils"/>
    </source>
</evidence>
<dbReference type="RefSeq" id="WP_115648423.1">
    <property type="nucleotide sequence ID" value="NZ_JBHMEH010000180.1"/>
</dbReference>
<dbReference type="EMBL" id="UIGR01000001">
    <property type="protein sequence ID" value="SUX32652.1"/>
    <property type="molecule type" value="Genomic_DNA"/>
</dbReference>
<accession>A0AAX2MDX1</accession>
<comment type="caution">
    <text evidence="3">The sequence shown here is derived from an EMBL/GenBank/DDBJ whole genome shotgun (WGS) entry which is preliminary data.</text>
</comment>
<gene>
    <name evidence="2" type="ORF">NCTC8684_01733</name>
    <name evidence="3" type="ORF">NCTC8684_03684</name>
</gene>
<protein>
    <recommendedName>
        <fullName evidence="5">DUF3102 domain-containing protein</fullName>
    </recommendedName>
</protein>
<evidence type="ECO:0008006" key="5">
    <source>
        <dbReference type="Google" id="ProtNLM"/>
    </source>
</evidence>
<keyword evidence="1" id="KW-0175">Coiled coil</keyword>
<evidence type="ECO:0000313" key="4">
    <source>
        <dbReference type="Proteomes" id="UP000254029"/>
    </source>
</evidence>
<dbReference type="EMBL" id="UIGR01000001">
    <property type="protein sequence ID" value="SUX34824.1"/>
    <property type="molecule type" value="Genomic_DNA"/>
</dbReference>
<sequence length="331" mass="36850">MARTKSTEAPAVTPAVELRQDVVDAANVMAIAQANYGEERDLVNQLLGQAQLAGAFEDFSRTVRISKLAYVKENKLYRQIEGMKLRTGAESLKGTWEEFCSLLGRSVDQVDRDISNLRAFGEEALESMSRMGIGYRELRQFRKLPEDQRTALIEVAKAGDKESFVELAEEIIAKHAKEKEALAQRVEEAEANLEARSRVLLDKTSKIDQLTEEVAKLSNPLKTPPWDKRVAPFQQEITQRQSVLEAAIAKHLEAVQALDAWLTAEITQAPDYDPEMPAPLPPAVRAVLLHLDDAVTRTAMLAAELRDALSRRFAADIDDARRNVLTEGSEA</sequence>
<evidence type="ECO:0000313" key="3">
    <source>
        <dbReference type="EMBL" id="SUX34824.1"/>
    </source>
</evidence>
<organism evidence="3 4">
    <name type="scientific">Chromobacterium violaceum</name>
    <dbReference type="NCBI Taxonomy" id="536"/>
    <lineage>
        <taxon>Bacteria</taxon>
        <taxon>Pseudomonadati</taxon>
        <taxon>Pseudomonadota</taxon>
        <taxon>Betaproteobacteria</taxon>
        <taxon>Neisseriales</taxon>
        <taxon>Chromobacteriaceae</taxon>
        <taxon>Chromobacterium</taxon>
    </lineage>
</organism>
<dbReference type="AlphaFoldDB" id="A0AAX2MDX1"/>